<dbReference type="OrthoDB" id="40048at2759"/>
<feature type="domain" description="ELP1 alpha-solenoid" evidence="10">
    <location>
        <begin position="697"/>
        <end position="785"/>
    </location>
</feature>
<feature type="domain" description="ELP1 alpha-solenoid" evidence="10">
    <location>
        <begin position="819"/>
        <end position="928"/>
    </location>
</feature>
<dbReference type="SUPFAM" id="SSF69322">
    <property type="entry name" value="Tricorn protease domain 2"/>
    <property type="match status" value="1"/>
</dbReference>
<comment type="subcellular location">
    <subcellularLocation>
        <location evidence="5">Cytoplasm</location>
    </subcellularLocation>
    <subcellularLocation>
        <location evidence="5">Nucleus</location>
    </subcellularLocation>
</comment>
<evidence type="ECO:0000256" key="5">
    <source>
        <dbReference type="PIRNR" id="PIRNR017233"/>
    </source>
</evidence>
<dbReference type="GO" id="GO:0000049">
    <property type="term" value="F:tRNA binding"/>
    <property type="evidence" value="ECO:0007669"/>
    <property type="project" value="TreeGrafter"/>
</dbReference>
<protein>
    <recommendedName>
        <fullName evidence="5">Elongator complex protein 1</fullName>
    </recommendedName>
</protein>
<dbReference type="Pfam" id="PF04762">
    <property type="entry name" value="Beta-prop_ELP1_1st"/>
    <property type="match status" value="1"/>
</dbReference>
<evidence type="ECO:0000313" key="12">
    <source>
        <dbReference type="EMBL" id="KAG5920576.1"/>
    </source>
</evidence>
<organism evidence="12 13">
    <name type="scientific">Claviceps africana</name>
    <dbReference type="NCBI Taxonomy" id="83212"/>
    <lineage>
        <taxon>Eukaryota</taxon>
        <taxon>Fungi</taxon>
        <taxon>Dikarya</taxon>
        <taxon>Ascomycota</taxon>
        <taxon>Pezizomycotina</taxon>
        <taxon>Sordariomycetes</taxon>
        <taxon>Hypocreomycetidae</taxon>
        <taxon>Hypocreales</taxon>
        <taxon>Clavicipitaceae</taxon>
        <taxon>Claviceps</taxon>
    </lineage>
</organism>
<keyword evidence="3 5" id="KW-0963">Cytoplasm</keyword>
<evidence type="ECO:0000259" key="9">
    <source>
        <dbReference type="Pfam" id="PF23878"/>
    </source>
</evidence>
<comment type="function">
    <text evidence="5">Component of the elongator complex which is required for multiple tRNA modifications, including mcm5U (5-methoxycarbonylmethyl uridine), mcm5s2U (5-methoxycarbonylmethyl-2-thiouridine), and ncm5U (5-carbamoylmethyl uridine). The elongator complex catalyzes formation of carboxymethyluridine in the wobble base at position 34 in tRNAs.</text>
</comment>
<dbReference type="InterPro" id="IPR006849">
    <property type="entry name" value="Elp1"/>
</dbReference>
<feature type="compositionally biased region" description="Pro residues" evidence="6">
    <location>
        <begin position="801"/>
        <end position="820"/>
    </location>
</feature>
<dbReference type="PANTHER" id="PTHR12747">
    <property type="entry name" value="ELONGATOR COMPLEX PROTEIN 1"/>
    <property type="match status" value="1"/>
</dbReference>
<dbReference type="InterPro" id="IPR056164">
    <property type="entry name" value="Beta-prop_ELP1_1st"/>
</dbReference>
<accession>A0A8K0NFW7</accession>
<dbReference type="InterPro" id="IPR056166">
    <property type="entry name" value="TPR_ELP1"/>
</dbReference>
<name>A0A8K0NFW7_9HYPO</name>
<feature type="compositionally biased region" description="Basic and acidic residues" evidence="6">
    <location>
        <begin position="778"/>
        <end position="790"/>
    </location>
</feature>
<evidence type="ECO:0000259" key="7">
    <source>
        <dbReference type="Pfam" id="PF04762"/>
    </source>
</evidence>
<feature type="domain" description="ELP1 TPR" evidence="9">
    <location>
        <begin position="936"/>
        <end position="1100"/>
    </location>
</feature>
<feature type="domain" description="ELP1 first N-terminal beta-propeller" evidence="7">
    <location>
        <begin position="1"/>
        <end position="354"/>
    </location>
</feature>
<evidence type="ECO:0000313" key="13">
    <source>
        <dbReference type="Proteomes" id="UP000811619"/>
    </source>
</evidence>
<evidence type="ECO:0000256" key="3">
    <source>
        <dbReference type="ARBA" id="ARBA00022490"/>
    </source>
</evidence>
<keyword evidence="4" id="KW-0819">tRNA processing</keyword>
<dbReference type="UniPathway" id="UPA00988"/>
<dbReference type="Pfam" id="PF23878">
    <property type="entry name" value="TPR_ELP1"/>
    <property type="match status" value="1"/>
</dbReference>
<dbReference type="PANTHER" id="PTHR12747:SF0">
    <property type="entry name" value="ELONGATOR COMPLEX PROTEIN 1"/>
    <property type="match status" value="1"/>
</dbReference>
<feature type="region of interest" description="Disordered" evidence="6">
    <location>
        <begin position="778"/>
        <end position="825"/>
    </location>
</feature>
<dbReference type="EMBL" id="SRPY01000606">
    <property type="protein sequence ID" value="KAG5920576.1"/>
    <property type="molecule type" value="Genomic_DNA"/>
</dbReference>
<comment type="caution">
    <text evidence="12">The sequence shown here is derived from an EMBL/GenBank/DDBJ whole genome shotgun (WGS) entry which is preliminary data.</text>
</comment>
<gene>
    <name evidence="12" type="ORF">E4U42_006157</name>
</gene>
<dbReference type="GO" id="GO:0005634">
    <property type="term" value="C:nucleus"/>
    <property type="evidence" value="ECO:0007669"/>
    <property type="project" value="UniProtKB-SubCell"/>
</dbReference>
<keyword evidence="5" id="KW-0539">Nucleus</keyword>
<dbReference type="Pfam" id="PF23936">
    <property type="entry name" value="HB_ELP1"/>
    <property type="match status" value="1"/>
</dbReference>
<reference evidence="12" key="1">
    <citation type="journal article" date="2020" name="bioRxiv">
        <title>Whole genome comparisons of ergot fungi reveals the divergence and evolution of species within the genus Claviceps are the result of varying mechanisms driving genome evolution and host range expansion.</title>
        <authorList>
            <person name="Wyka S.A."/>
            <person name="Mondo S.J."/>
            <person name="Liu M."/>
            <person name="Dettman J."/>
            <person name="Nalam V."/>
            <person name="Broders K.D."/>
        </authorList>
    </citation>
    <scope>NUCLEOTIDE SEQUENCE</scope>
    <source>
        <strain evidence="12">CCC 489</strain>
    </source>
</reference>
<proteinExistence type="inferred from homology"/>
<evidence type="ECO:0000256" key="2">
    <source>
        <dbReference type="ARBA" id="ARBA00006086"/>
    </source>
</evidence>
<dbReference type="Pfam" id="PF23925">
    <property type="entry name" value="A-sol_ELP1"/>
    <property type="match status" value="2"/>
</dbReference>
<comment type="pathway">
    <text evidence="1">tRNA modification; 5-methoxycarbonylmethyl-2-thiouridine-tRNA biosynthesis.</text>
</comment>
<dbReference type="InterPro" id="IPR056165">
    <property type="entry name" value="Beta-prop_ELP1_2nd"/>
</dbReference>
<evidence type="ECO:0000256" key="6">
    <source>
        <dbReference type="SAM" id="MobiDB-lite"/>
    </source>
</evidence>
<dbReference type="Proteomes" id="UP000811619">
    <property type="component" value="Unassembled WGS sequence"/>
</dbReference>
<dbReference type="GO" id="GO:0005829">
    <property type="term" value="C:cytosol"/>
    <property type="evidence" value="ECO:0007669"/>
    <property type="project" value="TreeGrafter"/>
</dbReference>
<comment type="similarity">
    <text evidence="2 5">Belongs to the ELP1/IKA1 family.</text>
</comment>
<sequence length="1359" mass="149468">MRNLRNVRLARWSHADITSACWNPVTDGVFCTIGPTVESSRIKLVSFTDSDASASCTEIASWEAPSPTPDLPVDKVVSLQYLSGSGALCLVLQGGDIITVLGPESSEPGQIEIVGSIDAGIAAARWSPDEDLLVVKTKADTAVFMSATFDLVAEAALTSEDLKASKHVSVGWGKKETQFQGRGAKALRDPTIPERVDEGLPSACEDGSTTITWRGDGAYVAINSVQEGSRRVVRVYSREGELDSASEPVDGLEGTLSWRPSGNLMAGIQRLSDRIDVVFFERNGLRHGQFTLRSPRRNVLENDEIRLEWNVDSTVLAVVLKDLVQLWTMGNYHWYLKREIPVASGVPRLAWHPEKALRFAAVSRSEIMCVEEVFHTARGSCLPHCDNGAVAVIDGENVKLTAFKTANVPPPMSLFDIAVESSVADVAFGRRNACFATLHQKGIDIYEWPVKNGRSVKPSLKVHVLFTSSGSSDCEALVPLRVWSVSDEVFRCVCSQEGLPGLGLRHFAVDADTGVIRVVDDDKTFVSNSTYEDTNSIEAYGQDLQGRLCKYATTLPGTTDSDPDPDFHASEKATEEIGLKFPTHLPWFEVTKVHGSLIAFGQSRNGHLYANSKLLAKNCTSFVVTPDHLIFTTSNHFVKYVHLKATAEELQVPEDDPENDERCRSVERGSRLVVAIPTNMSIVLQMPRGNLETIFPRAMVVAGIRSLIDEKNYARAFSCCRTQRVDMNILYDHQPRQFLANVGSFLDQLNDVTYIDLFLSSLRQEDVTETMYKDTKRRLRDQAESEEHLHGSPSLANYNTPPTPPSAPPHPPHTSPPPATSPSSKVNTVCDAILKALQARKGTHLQNIITAHVCKSPPALDDGLSLVAELMQEDETLAEKAVEHICFLVDVNRLYENALGLYNLDLALLVAQQSQRDPREYLPFIQNLHVLPDLRRRFEIDDHLARRSKALTSLHALDAFDELCSYTTKHALHQDALRIYRYDAARLRAITALYAEHLESRSCYREAGLAYESIQNYAKATSCYRAAGASCWQECLYTAQQQSPPLSASAMADLATSLADALWESKDYAAAATIHLEHLSSLETAIKCLCKGYHFAEAVRLVVRHARPELLESAVDVGLAEALGSTTEFLADCKAQLLAQTPRIAELRRKAIEDPLSFYEGERPGGLDIPDDVSIAASSRISTSASLFTRYTGKAGSVGTVGTGVSRATSKNRRREEKKRARGRKGTVYEEEYLVNSVRRLIERVAGTKPEVERLIFALVRRAMPERARAAESLMNDVVEACQAAVAEVFHDNNASLLTDAAATAGGEQRKPASDNSDLATPSWRATGADAVLQDYLVERTKPQVPPLITSLEKLALLG</sequence>
<dbReference type="Pfam" id="PF23797">
    <property type="entry name" value="Beta-prop_ELP1_2nd"/>
    <property type="match status" value="1"/>
</dbReference>
<dbReference type="GO" id="GO:0002926">
    <property type="term" value="P:tRNA wobble base 5-methoxycarbonylmethyl-2-thiouridinylation"/>
    <property type="evidence" value="ECO:0007669"/>
    <property type="project" value="TreeGrafter"/>
</dbReference>
<dbReference type="GO" id="GO:0033588">
    <property type="term" value="C:elongator holoenzyme complex"/>
    <property type="evidence" value="ECO:0007669"/>
    <property type="project" value="InterPro"/>
</dbReference>
<evidence type="ECO:0000256" key="1">
    <source>
        <dbReference type="ARBA" id="ARBA00005043"/>
    </source>
</evidence>
<evidence type="ECO:0000259" key="11">
    <source>
        <dbReference type="Pfam" id="PF23936"/>
    </source>
</evidence>
<dbReference type="PIRSF" id="PIRSF017233">
    <property type="entry name" value="IKAP"/>
    <property type="match status" value="1"/>
</dbReference>
<evidence type="ECO:0000259" key="10">
    <source>
        <dbReference type="Pfam" id="PF23925"/>
    </source>
</evidence>
<dbReference type="InterPro" id="IPR056167">
    <property type="entry name" value="A-sol_ELP1"/>
</dbReference>
<evidence type="ECO:0000256" key="4">
    <source>
        <dbReference type="ARBA" id="ARBA00022694"/>
    </source>
</evidence>
<feature type="region of interest" description="Disordered" evidence="6">
    <location>
        <begin position="1202"/>
        <end position="1223"/>
    </location>
</feature>
<dbReference type="InterPro" id="IPR056169">
    <property type="entry name" value="HB_ELP1"/>
</dbReference>
<keyword evidence="13" id="KW-1185">Reference proteome</keyword>
<feature type="domain" description="ELP1 N-terminal second beta-propeller" evidence="8">
    <location>
        <begin position="392"/>
        <end position="673"/>
    </location>
</feature>
<evidence type="ECO:0000259" key="8">
    <source>
        <dbReference type="Pfam" id="PF23797"/>
    </source>
</evidence>
<feature type="domain" description="ELP1 three-helical bundle" evidence="11">
    <location>
        <begin position="1110"/>
        <end position="1289"/>
    </location>
</feature>